<evidence type="ECO:0000313" key="1">
    <source>
        <dbReference type="EMBL" id="CAG9313937.1"/>
    </source>
</evidence>
<proteinExistence type="predicted"/>
<reference evidence="1" key="1">
    <citation type="submission" date="2021-09" db="EMBL/GenBank/DDBJ databases">
        <authorList>
            <consortium name="AG Swart"/>
            <person name="Singh M."/>
            <person name="Singh A."/>
            <person name="Seah K."/>
            <person name="Emmerich C."/>
        </authorList>
    </citation>
    <scope>NUCLEOTIDE SEQUENCE</scope>
    <source>
        <strain evidence="1">ATCC30299</strain>
    </source>
</reference>
<sequence>MESIKIVWHDPNVFGTENSKYITQFLTQIDYRAFTTVFETVQFFSSTNDRWILVTSGTNGQSLVQQVHSSPAVIGIIIFCRSSRYHMQWSSAFYKVKLVESTRFKNVLDQAKIIMNQSEVTRIESFTDIAKNKNMRWSLMHLK</sequence>
<dbReference type="EMBL" id="CAJZBQ010000011">
    <property type="protein sequence ID" value="CAG9313937.1"/>
    <property type="molecule type" value="Genomic_DNA"/>
</dbReference>
<gene>
    <name evidence="1" type="ORF">BSTOLATCC_MIC9738</name>
</gene>
<dbReference type="Proteomes" id="UP001162131">
    <property type="component" value="Unassembled WGS sequence"/>
</dbReference>
<organism evidence="1 2">
    <name type="scientific">Blepharisma stoltei</name>
    <dbReference type="NCBI Taxonomy" id="1481888"/>
    <lineage>
        <taxon>Eukaryota</taxon>
        <taxon>Sar</taxon>
        <taxon>Alveolata</taxon>
        <taxon>Ciliophora</taxon>
        <taxon>Postciliodesmatophora</taxon>
        <taxon>Heterotrichea</taxon>
        <taxon>Heterotrichida</taxon>
        <taxon>Blepharismidae</taxon>
        <taxon>Blepharisma</taxon>
    </lineage>
</organism>
<name>A0AAU9IHJ0_9CILI</name>
<protein>
    <submittedName>
        <fullName evidence="1">Uncharacterized protein</fullName>
    </submittedName>
</protein>
<comment type="caution">
    <text evidence="1">The sequence shown here is derived from an EMBL/GenBank/DDBJ whole genome shotgun (WGS) entry which is preliminary data.</text>
</comment>
<accession>A0AAU9IHJ0</accession>
<dbReference type="AlphaFoldDB" id="A0AAU9IHJ0"/>
<keyword evidence="2" id="KW-1185">Reference proteome</keyword>
<evidence type="ECO:0000313" key="2">
    <source>
        <dbReference type="Proteomes" id="UP001162131"/>
    </source>
</evidence>